<accession>A0ABT1C311</accession>
<keyword evidence="3" id="KW-1185">Reference proteome</keyword>
<reference evidence="2 3" key="1">
    <citation type="submission" date="2022-06" db="EMBL/GenBank/DDBJ databases">
        <title>Mesorhizobium sp. strain RP14 Genome sequencing and assembly.</title>
        <authorList>
            <person name="Kim I."/>
        </authorList>
    </citation>
    <scope>NUCLEOTIDE SEQUENCE [LARGE SCALE GENOMIC DNA]</scope>
    <source>
        <strain evidence="3">RP14(2022)</strain>
    </source>
</reference>
<feature type="signal peptide" evidence="1">
    <location>
        <begin position="1"/>
        <end position="25"/>
    </location>
</feature>
<evidence type="ECO:0000313" key="2">
    <source>
        <dbReference type="EMBL" id="MCO6048620.1"/>
    </source>
</evidence>
<sequence length="120" mass="12714">MFFLLRMGFWFSLVLLALPFDFGNADDGAPRVNAIQALSAAGEAVGDLAGLCERKPDVCETGRTAFHTVSVRAQETGRIAMKLLDTEETQNAGPAALEAVVLPETVSAIPANLDDLPAQP</sequence>
<organism evidence="2 3">
    <name type="scientific">Mesorhizobium liriopis</name>
    <dbReference type="NCBI Taxonomy" id="2953882"/>
    <lineage>
        <taxon>Bacteria</taxon>
        <taxon>Pseudomonadati</taxon>
        <taxon>Pseudomonadota</taxon>
        <taxon>Alphaproteobacteria</taxon>
        <taxon>Hyphomicrobiales</taxon>
        <taxon>Phyllobacteriaceae</taxon>
        <taxon>Mesorhizobium</taxon>
    </lineage>
</organism>
<protein>
    <submittedName>
        <fullName evidence="2">DUF5330 domain-containing protein</fullName>
    </submittedName>
</protein>
<dbReference type="Proteomes" id="UP001205906">
    <property type="component" value="Unassembled WGS sequence"/>
</dbReference>
<keyword evidence="1" id="KW-0732">Signal</keyword>
<comment type="caution">
    <text evidence="2">The sequence shown here is derived from an EMBL/GenBank/DDBJ whole genome shotgun (WGS) entry which is preliminary data.</text>
</comment>
<evidence type="ECO:0000313" key="3">
    <source>
        <dbReference type="Proteomes" id="UP001205906"/>
    </source>
</evidence>
<dbReference type="Pfam" id="PF17264">
    <property type="entry name" value="DUF5330"/>
    <property type="match status" value="1"/>
</dbReference>
<dbReference type="EMBL" id="JAMXQS010000001">
    <property type="protein sequence ID" value="MCO6048620.1"/>
    <property type="molecule type" value="Genomic_DNA"/>
</dbReference>
<name>A0ABT1C311_9HYPH</name>
<gene>
    <name evidence="2" type="ORF">NGM99_02295</name>
</gene>
<dbReference type="InterPro" id="IPR035220">
    <property type="entry name" value="DUF5330"/>
</dbReference>
<feature type="chain" id="PRO_5046662858" evidence="1">
    <location>
        <begin position="26"/>
        <end position="120"/>
    </location>
</feature>
<dbReference type="RefSeq" id="WP_252815518.1">
    <property type="nucleotide sequence ID" value="NZ_JAMXQS010000001.1"/>
</dbReference>
<evidence type="ECO:0000256" key="1">
    <source>
        <dbReference type="SAM" id="SignalP"/>
    </source>
</evidence>
<proteinExistence type="predicted"/>